<keyword evidence="1" id="KW-0175">Coiled coil</keyword>
<reference evidence="4 5" key="2">
    <citation type="journal article" date="2017" name="Front. Plant Sci.">
        <title>Gene Classification and Mining of Molecular Markers Useful in Red Clover (Trifolium pratense) Breeding.</title>
        <authorList>
            <person name="Istvanek J."/>
            <person name="Dluhosova J."/>
            <person name="Dluhos P."/>
            <person name="Patkova L."/>
            <person name="Nedelnik J."/>
            <person name="Repkova J."/>
        </authorList>
    </citation>
    <scope>NUCLEOTIDE SEQUENCE [LARGE SCALE GENOMIC DNA]</scope>
    <source>
        <strain evidence="5">cv. Tatra</strain>
        <tissue evidence="4">Young leaves</tissue>
    </source>
</reference>
<sequence>DASNSTTARTEAVEDDALSSQNLENDTTPANSDPVLLQQDGTHKLWVDVLSGNRNPANGLAMEYVAPKLVNGEVEVEIEDADIESEVKFWESSLIMYVLGSDLSMSAVKQFMIKTWNFVKLPDMFYNEEGYFILKFHSFTDKDSVLMKGPYTIRNMPMLLRDWKPDFSLKRDMLRTLPIWVKLPQLPLHLWGVRSLSKIGSAIGNPLVTDECTANKFRVSYARILVEMDVTQKMPTDITIKDSEGNKMKQLVEYEWKPLFCDKCQKMGHVCSKEPPKIVNKKWKPKPPATQSSLSIPPLVTEQTTTGEEDIWTEAREIGSRLLSLRPEIVVLIETRVKTAKAENVRNNLRLKGKYLDNYLNHDNGRIWLYWDDRVVDVKFISSTAQMIHCGIYDTNGTFLHWFTAIYALNLLEHRRKLWTDLEGLHQQQQGPWCLMGDFNNVLKAADRIGGKMVHESEYSDMASMMEKVGLAEMDSLGDYYTWSNKHVDGTIYSRIDRVLGNVDWFQLNLDATLNNLDPGISDHALLCLNGRENSPTVPRTSNFKFFNCVTTMAGFSDCVSNCWNVPLDGRPMFVLWRKLIRLQPVIRKLSKPITSINITLEKAREDLKQAHNRLQQDRMNPHHIMEVKNCTDEIIRWNEIEEQMLRQKANIEWLRHGDGNNKYFHASIKAKQKQCDLKTLYREDGTMITSHEDIEQEVLNLYGNLMGKAEDNLDGIDIVAMREGPQITNEQREFLVAPILEDEIFRALKSIGDLKAPGLDGFGANFFKTAWSIVKKDVIAAVMEFFYNEKIYSAINSTLVTLIPKHSAAKTIKEYRPISCCTTIFKIISKILTMRLSKVIGSIVNHSQAAFVPGQHIHDHILLAYELIRGYSRKGGTPKCMLQLDLQKAYDTVDWHALQHILREIGLPNQFIRWIMLGVTSVSYKFNIHGRYTGYMKARRGLRQGDPISPLLFVMVMEYMHRTLQRLKKVPDFNFHSKCENLNIINLSFADDLLIFTRGDKKSVELVMAKIQDFSRSTGLHVNPSKCKVFYGGVEEHVKDCIRAVTSFTEGSLPFRYLGIPLTSKKLSIHHYMPLVDRIVERIRNWSAKLLSHAGRLQLIASVTFAVANYWMQCLPLPKKVIHKINAICRSFLWSGGAVITRKSLVSWDHVCAPKAKGGLNLISLEEWNRANMTKLLWNINNKADSLWIRWIHSYYIKQDNLMTMPVKQNSSWILKAILQQRDSLQQVQGWNNMKGKIITRKVYQMLRVDYAVVGWRQTMYQNMARPRALFVFWLACHCRLATKDRLQKFGVIVNLKCCFCHNDETINHLFFGCIELKNIWHKVLRWLKVDHVPMEWNEELRWITRSSKGKGWKAQLLKSAAAE</sequence>
<dbReference type="PANTHER" id="PTHR33233:SF17">
    <property type="entry name" value="DUF4283 DOMAIN-CONTAINING PROTEIN"/>
    <property type="match status" value="1"/>
</dbReference>
<gene>
    <name evidence="4" type="ORF">L195_g018874</name>
</gene>
<protein>
    <submittedName>
        <fullName evidence="4">Zinc finger CCCH domain-containing protein 66-like</fullName>
    </submittedName>
</protein>
<dbReference type="SUPFAM" id="SSF56219">
    <property type="entry name" value="DNase I-like"/>
    <property type="match status" value="1"/>
</dbReference>
<dbReference type="PANTHER" id="PTHR33233">
    <property type="entry name" value="ENDONUCLEASE/EXONUCLEASE/PHOSPHATASE"/>
    <property type="match status" value="1"/>
</dbReference>
<dbReference type="InterPro" id="IPR025558">
    <property type="entry name" value="DUF4283"/>
</dbReference>
<organism evidence="4 5">
    <name type="scientific">Trifolium pratense</name>
    <name type="common">Red clover</name>
    <dbReference type="NCBI Taxonomy" id="57577"/>
    <lineage>
        <taxon>Eukaryota</taxon>
        <taxon>Viridiplantae</taxon>
        <taxon>Streptophyta</taxon>
        <taxon>Embryophyta</taxon>
        <taxon>Tracheophyta</taxon>
        <taxon>Spermatophyta</taxon>
        <taxon>Magnoliopsida</taxon>
        <taxon>eudicotyledons</taxon>
        <taxon>Gunneridae</taxon>
        <taxon>Pentapetalae</taxon>
        <taxon>rosids</taxon>
        <taxon>fabids</taxon>
        <taxon>Fabales</taxon>
        <taxon>Fabaceae</taxon>
        <taxon>Papilionoideae</taxon>
        <taxon>50 kb inversion clade</taxon>
        <taxon>NPAAA clade</taxon>
        <taxon>Hologalegina</taxon>
        <taxon>IRL clade</taxon>
        <taxon>Trifolieae</taxon>
        <taxon>Trifolium</taxon>
    </lineage>
</organism>
<evidence type="ECO:0000256" key="1">
    <source>
        <dbReference type="SAM" id="Coils"/>
    </source>
</evidence>
<dbReference type="GO" id="GO:0003824">
    <property type="term" value="F:catalytic activity"/>
    <property type="evidence" value="ECO:0007669"/>
    <property type="project" value="InterPro"/>
</dbReference>
<evidence type="ECO:0000313" key="4">
    <source>
        <dbReference type="EMBL" id="PNX95680.1"/>
    </source>
</evidence>
<dbReference type="Pfam" id="PF14111">
    <property type="entry name" value="DUF4283"/>
    <property type="match status" value="1"/>
</dbReference>
<dbReference type="STRING" id="57577.A0A2K3MY06"/>
<feature type="non-terminal residue" evidence="4">
    <location>
        <position position="1365"/>
    </location>
</feature>
<dbReference type="InterPro" id="IPR043502">
    <property type="entry name" value="DNA/RNA_pol_sf"/>
</dbReference>
<feature type="region of interest" description="Disordered" evidence="2">
    <location>
        <begin position="1"/>
        <end position="33"/>
    </location>
</feature>
<dbReference type="InterPro" id="IPR036691">
    <property type="entry name" value="Endo/exonu/phosph_ase_sf"/>
</dbReference>
<feature type="compositionally biased region" description="Polar residues" evidence="2">
    <location>
        <begin position="18"/>
        <end position="31"/>
    </location>
</feature>
<dbReference type="Pfam" id="PF03372">
    <property type="entry name" value="Exo_endo_phos"/>
    <property type="match status" value="1"/>
</dbReference>
<evidence type="ECO:0000256" key="2">
    <source>
        <dbReference type="SAM" id="MobiDB-lite"/>
    </source>
</evidence>
<feature type="non-terminal residue" evidence="4">
    <location>
        <position position="1"/>
    </location>
</feature>
<dbReference type="EMBL" id="ASHM01013717">
    <property type="protein sequence ID" value="PNX95680.1"/>
    <property type="molecule type" value="Genomic_DNA"/>
</dbReference>
<evidence type="ECO:0000313" key="5">
    <source>
        <dbReference type="Proteomes" id="UP000236291"/>
    </source>
</evidence>
<dbReference type="Gene3D" id="3.60.10.10">
    <property type="entry name" value="Endonuclease/exonuclease/phosphatase"/>
    <property type="match status" value="1"/>
</dbReference>
<name>A0A2K3MY06_TRIPR</name>
<dbReference type="PROSITE" id="PS50878">
    <property type="entry name" value="RT_POL"/>
    <property type="match status" value="1"/>
</dbReference>
<proteinExistence type="predicted"/>
<comment type="caution">
    <text evidence="4">The sequence shown here is derived from an EMBL/GenBank/DDBJ whole genome shotgun (WGS) entry which is preliminary data.</text>
</comment>
<dbReference type="InterPro" id="IPR000477">
    <property type="entry name" value="RT_dom"/>
</dbReference>
<dbReference type="InterPro" id="IPR026960">
    <property type="entry name" value="RVT-Znf"/>
</dbReference>
<evidence type="ECO:0000259" key="3">
    <source>
        <dbReference type="PROSITE" id="PS50878"/>
    </source>
</evidence>
<dbReference type="SUPFAM" id="SSF56672">
    <property type="entry name" value="DNA/RNA polymerases"/>
    <property type="match status" value="1"/>
</dbReference>
<accession>A0A2K3MY06</accession>
<feature type="coiled-coil region" evidence="1">
    <location>
        <begin position="594"/>
        <end position="621"/>
    </location>
</feature>
<reference evidence="4 5" key="1">
    <citation type="journal article" date="2014" name="Am. J. Bot.">
        <title>Genome assembly and annotation for red clover (Trifolium pratense; Fabaceae).</title>
        <authorList>
            <person name="Istvanek J."/>
            <person name="Jaros M."/>
            <person name="Krenek A."/>
            <person name="Repkova J."/>
        </authorList>
    </citation>
    <scope>NUCLEOTIDE SEQUENCE [LARGE SCALE GENOMIC DNA]</scope>
    <source>
        <strain evidence="5">cv. Tatra</strain>
        <tissue evidence="4">Young leaves</tissue>
    </source>
</reference>
<dbReference type="CDD" id="cd01650">
    <property type="entry name" value="RT_nLTR_like"/>
    <property type="match status" value="1"/>
</dbReference>
<dbReference type="InterPro" id="IPR005135">
    <property type="entry name" value="Endo/exonuclease/phosphatase"/>
</dbReference>
<dbReference type="Proteomes" id="UP000236291">
    <property type="component" value="Unassembled WGS sequence"/>
</dbReference>
<dbReference type="Pfam" id="PF13966">
    <property type="entry name" value="zf-RVT"/>
    <property type="match status" value="1"/>
</dbReference>
<feature type="domain" description="Reverse transcriptase" evidence="3">
    <location>
        <begin position="785"/>
        <end position="1063"/>
    </location>
</feature>
<dbReference type="Pfam" id="PF00078">
    <property type="entry name" value="RVT_1"/>
    <property type="match status" value="1"/>
</dbReference>